<evidence type="ECO:0000313" key="2">
    <source>
        <dbReference type="EMBL" id="ORX84724.1"/>
    </source>
</evidence>
<evidence type="ECO:0000259" key="1">
    <source>
        <dbReference type="Pfam" id="PF12146"/>
    </source>
</evidence>
<dbReference type="FunCoup" id="A0A1Y1YG56">
    <property type="interactions" value="354"/>
</dbReference>
<evidence type="ECO:0000313" key="3">
    <source>
        <dbReference type="EMBL" id="ORX96938.1"/>
    </source>
</evidence>
<dbReference type="InParanoid" id="A0A1Y1YG56"/>
<keyword evidence="3" id="KW-0378">Hydrolase</keyword>
<gene>
    <name evidence="3" type="ORF">K493DRAFT_407086</name>
    <name evidence="2" type="ORF">K493DRAFT_411546</name>
</gene>
<dbReference type="SUPFAM" id="SSF53474">
    <property type="entry name" value="alpha/beta-Hydrolases"/>
    <property type="match status" value="1"/>
</dbReference>
<dbReference type="Proteomes" id="UP000193498">
    <property type="component" value="Unassembled WGS sequence"/>
</dbReference>
<dbReference type="PANTHER" id="PTHR11614">
    <property type="entry name" value="PHOSPHOLIPASE-RELATED"/>
    <property type="match status" value="1"/>
</dbReference>
<dbReference type="AlphaFoldDB" id="A0A1Y1YG56"/>
<dbReference type="InterPro" id="IPR051044">
    <property type="entry name" value="MAG_DAG_Lipase"/>
</dbReference>
<keyword evidence="4" id="KW-1185">Reference proteome</keyword>
<dbReference type="OrthoDB" id="10249433at2759"/>
<dbReference type="EMBL" id="MCFE01000604">
    <property type="protein sequence ID" value="ORX84724.1"/>
    <property type="molecule type" value="Genomic_DNA"/>
</dbReference>
<reference evidence="3 4" key="1">
    <citation type="submission" date="2016-07" db="EMBL/GenBank/DDBJ databases">
        <title>Pervasive Adenine N6-methylation of Active Genes in Fungi.</title>
        <authorList>
            <consortium name="DOE Joint Genome Institute"/>
            <person name="Mondo S.J."/>
            <person name="Dannebaum R.O."/>
            <person name="Kuo R.C."/>
            <person name="Labutti K."/>
            <person name="Haridas S."/>
            <person name="Kuo A."/>
            <person name="Salamov A."/>
            <person name="Ahrendt S.R."/>
            <person name="Lipzen A."/>
            <person name="Sullivan W."/>
            <person name="Andreopoulos W.B."/>
            <person name="Clum A."/>
            <person name="Lindquist E."/>
            <person name="Daum C."/>
            <person name="Ramamoorthy G.K."/>
            <person name="Gryganskyi A."/>
            <person name="Culley D."/>
            <person name="Magnuson J.K."/>
            <person name="James T.Y."/>
            <person name="O'Malley M.A."/>
            <person name="Stajich J.E."/>
            <person name="Spatafora J.W."/>
            <person name="Visel A."/>
            <person name="Grigoriev I.V."/>
        </authorList>
    </citation>
    <scope>NUCLEOTIDE SEQUENCE [LARGE SCALE GENOMIC DNA]</scope>
    <source>
        <strain evidence="3 4">CBS 931.73</strain>
    </source>
</reference>
<dbReference type="GO" id="GO:0016787">
    <property type="term" value="F:hydrolase activity"/>
    <property type="evidence" value="ECO:0007669"/>
    <property type="project" value="UniProtKB-KW"/>
</dbReference>
<dbReference type="InterPro" id="IPR000073">
    <property type="entry name" value="AB_hydrolase_1"/>
</dbReference>
<protein>
    <submittedName>
        <fullName evidence="3">Alpha/beta-hydrolase</fullName>
    </submittedName>
</protein>
<evidence type="ECO:0000313" key="4">
    <source>
        <dbReference type="Proteomes" id="UP000193498"/>
    </source>
</evidence>
<dbReference type="InterPro" id="IPR022742">
    <property type="entry name" value="Hydrolase_4"/>
</dbReference>
<name>A0A1Y1YG56_9FUNG</name>
<accession>A0A1Y1YG56</accession>
<organism evidence="3 4">
    <name type="scientific">Basidiobolus meristosporus CBS 931.73</name>
    <dbReference type="NCBI Taxonomy" id="1314790"/>
    <lineage>
        <taxon>Eukaryota</taxon>
        <taxon>Fungi</taxon>
        <taxon>Fungi incertae sedis</taxon>
        <taxon>Zoopagomycota</taxon>
        <taxon>Entomophthoromycotina</taxon>
        <taxon>Basidiobolomycetes</taxon>
        <taxon>Basidiobolales</taxon>
        <taxon>Basidiobolaceae</taxon>
        <taxon>Basidiobolus</taxon>
    </lineage>
</organism>
<dbReference type="PRINTS" id="PR00111">
    <property type="entry name" value="ABHYDROLASE"/>
</dbReference>
<comment type="caution">
    <text evidence="3">The sequence shown here is derived from an EMBL/GenBank/DDBJ whole genome shotgun (WGS) entry which is preliminary data.</text>
</comment>
<dbReference type="Gene3D" id="3.40.50.1820">
    <property type="entry name" value="alpha/beta hydrolase"/>
    <property type="match status" value="1"/>
</dbReference>
<proteinExistence type="predicted"/>
<dbReference type="InterPro" id="IPR029058">
    <property type="entry name" value="AB_hydrolase_fold"/>
</dbReference>
<dbReference type="EMBL" id="MCFE01000143">
    <property type="protein sequence ID" value="ORX96938.1"/>
    <property type="molecule type" value="Genomic_DNA"/>
</dbReference>
<dbReference type="Pfam" id="PF12146">
    <property type="entry name" value="Hydrolase_4"/>
    <property type="match status" value="1"/>
</dbReference>
<feature type="domain" description="Serine aminopeptidase S33" evidence="1">
    <location>
        <begin position="30"/>
        <end position="272"/>
    </location>
</feature>
<sequence>METYTVSVKDTWHEHDGVTFYTKLFEVTPKPRATVTLIHGLGEHCDRYEELGKYLGERGIQVFTYDQRGFGKTGYRNPPLGHSGGFEKVLQDVDYFVERSSFSDLSVPHFLFGHSMGGMIVLNYGAVYSTREIAGIIASAPCIQAGKGYIVSGIQAKALGFLGSIPIINTLPIQSNIKAEHLSFNEKSNQEYMGSMYNFGYASLSCLSDIFYYGKLLLTDRYKNFLTPVLLTHGEQDQITSCAATTEFHDLLEADKTLKIWPNSAHELHFEDNKQEVMEYYYQWLDNKIHREENWPSLAKASNID</sequence>
<dbReference type="STRING" id="1314790.A0A1Y1YG56"/>